<feature type="non-terminal residue" evidence="1">
    <location>
        <position position="132"/>
    </location>
</feature>
<feature type="non-terminal residue" evidence="1">
    <location>
        <position position="1"/>
    </location>
</feature>
<reference evidence="1 2" key="1">
    <citation type="submission" date="2017-06" db="EMBL/GenBank/DDBJ databases">
        <title>Genome sequencing and assembly of Stenotrophomonas maltophilia DF07.</title>
        <authorList>
            <person name="Iyer R."/>
        </authorList>
    </citation>
    <scope>NUCLEOTIDE SEQUENCE [LARGE SCALE GENOMIC DNA]</scope>
    <source>
        <strain evidence="1 2">DF07</strain>
    </source>
</reference>
<proteinExistence type="predicted"/>
<dbReference type="Pfam" id="PF14391">
    <property type="entry name" value="DUF4421"/>
    <property type="match status" value="1"/>
</dbReference>
<evidence type="ECO:0000313" key="2">
    <source>
        <dbReference type="Proteomes" id="UP000216433"/>
    </source>
</evidence>
<dbReference type="InterPro" id="IPR025535">
    <property type="entry name" value="DUF4421"/>
</dbReference>
<comment type="caution">
    <text evidence="1">The sequence shown here is derived from an EMBL/GenBank/DDBJ whole genome shotgun (WGS) entry which is preliminary data.</text>
</comment>
<organism evidence="1 2">
    <name type="scientific">Stenotrophomonas maltophilia</name>
    <name type="common">Pseudomonas maltophilia</name>
    <name type="synonym">Xanthomonas maltophilia</name>
    <dbReference type="NCBI Taxonomy" id="40324"/>
    <lineage>
        <taxon>Bacteria</taxon>
        <taxon>Pseudomonadati</taxon>
        <taxon>Pseudomonadota</taxon>
        <taxon>Gammaproteobacteria</taxon>
        <taxon>Lysobacterales</taxon>
        <taxon>Lysobacteraceae</taxon>
        <taxon>Stenotrophomonas</taxon>
        <taxon>Stenotrophomonas maltophilia group</taxon>
    </lineage>
</organism>
<dbReference type="EMBL" id="NJGC01000104">
    <property type="protein sequence ID" value="PAM65320.1"/>
    <property type="molecule type" value="Genomic_DNA"/>
</dbReference>
<evidence type="ECO:0000313" key="1">
    <source>
        <dbReference type="EMBL" id="PAM65320.1"/>
    </source>
</evidence>
<sequence>MNSLHMSLQTSGDDLSYSPTNRNFYFLDMKVNDFSFQVKAPIRDPQESLQTRGDSKIIDIQMALPLVKSWHAEMYYQNVNGYFAEQADFGISLPDLEMTHIGGQLFYVFNPKYSYMAVQGTSSDQTKDAGSW</sequence>
<accession>A0A270N0V9</accession>
<name>A0A270N0V9_STEMA</name>
<gene>
    <name evidence="1" type="ORF">CEK00_21410</name>
</gene>
<dbReference type="Proteomes" id="UP000216433">
    <property type="component" value="Unassembled WGS sequence"/>
</dbReference>
<dbReference type="AlphaFoldDB" id="A0A270N0V9"/>
<protein>
    <submittedName>
        <fullName evidence="1">Uncharacterized protein</fullName>
    </submittedName>
</protein>